<dbReference type="SUPFAM" id="SSF56112">
    <property type="entry name" value="Protein kinase-like (PK-like)"/>
    <property type="match status" value="1"/>
</dbReference>
<organism evidence="2 3">
    <name type="scientific">Penicillium expansum</name>
    <name type="common">Blue mold rot fungus</name>
    <dbReference type="NCBI Taxonomy" id="27334"/>
    <lineage>
        <taxon>Eukaryota</taxon>
        <taxon>Fungi</taxon>
        <taxon>Dikarya</taxon>
        <taxon>Ascomycota</taxon>
        <taxon>Pezizomycotina</taxon>
        <taxon>Eurotiomycetes</taxon>
        <taxon>Eurotiomycetidae</taxon>
        <taxon>Eurotiales</taxon>
        <taxon>Aspergillaceae</taxon>
        <taxon>Penicillium</taxon>
    </lineage>
</organism>
<dbReference type="Proteomes" id="UP000030143">
    <property type="component" value="Unassembled WGS sequence"/>
</dbReference>
<dbReference type="GeneID" id="27682903"/>
<feature type="domain" description="Aminoglycoside phosphotransferase" evidence="1">
    <location>
        <begin position="88"/>
        <end position="255"/>
    </location>
</feature>
<dbReference type="EMBL" id="JQFZ01000050">
    <property type="protein sequence ID" value="KGO61139.1"/>
    <property type="molecule type" value="Genomic_DNA"/>
</dbReference>
<dbReference type="AlphaFoldDB" id="A0A0A2IU69"/>
<dbReference type="InterPro" id="IPR011009">
    <property type="entry name" value="Kinase-like_dom_sf"/>
</dbReference>
<sequence length="276" mass="31668">MKHWLIPRCVMPDFTWSDDARPVLSDQIPSTPRPTHPRLRQFWGFLHHYLRRFSRSYRSWLGITYDNQIAQLLFGLFLKWSDGTRIEEVLSMQVARSAGLPFPRVICYGDHPDTPHAPVSILMTRIPGEELGRVYETLSSEDKSSILEELKDYLETIRGWSSLWGGQRICSLQGTSVRSIRVPNHFAGPFESEVDLNEYLIRPAWSGGFSSDTKYNDALNRTKRMRSLPHRVVFTHGDLKHHNIMVQGNQQAGILNIGTSLLHCVSHRRTFGGTVL</sequence>
<proteinExistence type="predicted"/>
<evidence type="ECO:0000259" key="1">
    <source>
        <dbReference type="Pfam" id="PF01636"/>
    </source>
</evidence>
<dbReference type="PhylomeDB" id="A0A0A2IU69"/>
<name>A0A0A2IU69_PENEN</name>
<dbReference type="OrthoDB" id="2906425at2759"/>
<keyword evidence="3" id="KW-1185">Reference proteome</keyword>
<protein>
    <submittedName>
        <fullName evidence="2">Aminoglycoside phosphotransferase</fullName>
    </submittedName>
</protein>
<comment type="caution">
    <text evidence="2">The sequence shown here is derived from an EMBL/GenBank/DDBJ whole genome shotgun (WGS) entry which is preliminary data.</text>
</comment>
<dbReference type="InterPro" id="IPR051678">
    <property type="entry name" value="AGP_Transferase"/>
</dbReference>
<dbReference type="STRING" id="27334.A0A0A2IU69"/>
<dbReference type="RefSeq" id="XP_016602031.1">
    <property type="nucleotide sequence ID" value="XM_016747483.1"/>
</dbReference>
<dbReference type="HOGENOM" id="CLU_021768_8_1_1"/>
<keyword evidence="2" id="KW-0808">Transferase</keyword>
<dbReference type="Pfam" id="PF01636">
    <property type="entry name" value="APH"/>
    <property type="match status" value="1"/>
</dbReference>
<dbReference type="VEuPathDB" id="FungiDB:PEXP_016930"/>
<reference evidence="2 3" key="1">
    <citation type="journal article" date="2015" name="Mol. Plant Microbe Interact.">
        <title>Genome, transcriptome, and functional analyses of Penicillium expansum provide new insights into secondary metabolism and pathogenicity.</title>
        <authorList>
            <person name="Ballester A.R."/>
            <person name="Marcet-Houben M."/>
            <person name="Levin E."/>
            <person name="Sela N."/>
            <person name="Selma-Lazaro C."/>
            <person name="Carmona L."/>
            <person name="Wisniewski M."/>
            <person name="Droby S."/>
            <person name="Gonzalez-Candelas L."/>
            <person name="Gabaldon T."/>
        </authorList>
    </citation>
    <scope>NUCLEOTIDE SEQUENCE [LARGE SCALE GENOMIC DNA]</scope>
    <source>
        <strain evidence="2 3">MD-8</strain>
    </source>
</reference>
<dbReference type="PANTHER" id="PTHR21310:SF55">
    <property type="entry name" value="AMINOGLYCOSIDE PHOSPHOTRANSFERASE DOMAIN-CONTAINING PROTEIN"/>
    <property type="match status" value="1"/>
</dbReference>
<evidence type="ECO:0000313" key="2">
    <source>
        <dbReference type="EMBL" id="KGO61139.1"/>
    </source>
</evidence>
<dbReference type="PANTHER" id="PTHR21310">
    <property type="entry name" value="AMINOGLYCOSIDE PHOSPHOTRANSFERASE-RELATED-RELATED"/>
    <property type="match status" value="1"/>
</dbReference>
<accession>A0A0A2IU69</accession>
<evidence type="ECO:0000313" key="3">
    <source>
        <dbReference type="Proteomes" id="UP000030143"/>
    </source>
</evidence>
<dbReference type="GO" id="GO:0016740">
    <property type="term" value="F:transferase activity"/>
    <property type="evidence" value="ECO:0007669"/>
    <property type="project" value="UniProtKB-KW"/>
</dbReference>
<dbReference type="InterPro" id="IPR002575">
    <property type="entry name" value="Aminoglycoside_PTrfase"/>
</dbReference>
<gene>
    <name evidence="2" type="ORF">PEX2_102130</name>
</gene>